<sequence>MSLFSCQAALFASAFFTGGRGTAGGRSQNGLIPESCLSGTPIACSPAWPIPARTFHQGAQKMNMSRLLAGTALAVCMSVAANAAPIEGSSSIDLSGVTTDGNLANGVQINISGGTYEAPAAGDYLAADGTTIGAFSVTATVGSAVSFSGAFGSFTGQVVSRSITANAFANIIIQGTFTPTVNPPDANFAEVRLTVTQTQTSFSGGAVIDSERTVNVPEPMSMALFGLGLAGLGVAMRRKA</sequence>
<evidence type="ECO:0000313" key="3">
    <source>
        <dbReference type="Proteomes" id="UP000245765"/>
    </source>
</evidence>
<dbReference type="Proteomes" id="UP000245765">
    <property type="component" value="Unassembled WGS sequence"/>
</dbReference>
<dbReference type="NCBIfam" id="TIGR02595">
    <property type="entry name" value="PEP_CTERM"/>
    <property type="match status" value="1"/>
</dbReference>
<evidence type="ECO:0000259" key="1">
    <source>
        <dbReference type="Pfam" id="PF07589"/>
    </source>
</evidence>
<name>A0A317FMM3_9PROT</name>
<gene>
    <name evidence="2" type="ORF">DFH01_08225</name>
</gene>
<dbReference type="Pfam" id="PF07589">
    <property type="entry name" value="PEP-CTERM"/>
    <property type="match status" value="1"/>
</dbReference>
<comment type="caution">
    <text evidence="2">The sequence shown here is derived from an EMBL/GenBank/DDBJ whole genome shotgun (WGS) entry which is preliminary data.</text>
</comment>
<protein>
    <recommendedName>
        <fullName evidence="1">Ice-binding protein C-terminal domain-containing protein</fullName>
    </recommendedName>
</protein>
<organism evidence="2 3">
    <name type="scientific">Falsiroseomonas bella</name>
    <dbReference type="NCBI Taxonomy" id="2184016"/>
    <lineage>
        <taxon>Bacteria</taxon>
        <taxon>Pseudomonadati</taxon>
        <taxon>Pseudomonadota</taxon>
        <taxon>Alphaproteobacteria</taxon>
        <taxon>Acetobacterales</taxon>
        <taxon>Roseomonadaceae</taxon>
        <taxon>Falsiroseomonas</taxon>
    </lineage>
</organism>
<evidence type="ECO:0000313" key="2">
    <source>
        <dbReference type="EMBL" id="PWS39209.1"/>
    </source>
</evidence>
<reference evidence="3" key="1">
    <citation type="submission" date="2018-05" db="EMBL/GenBank/DDBJ databases">
        <authorList>
            <person name="Du Z."/>
            <person name="Wang X."/>
        </authorList>
    </citation>
    <scope>NUCLEOTIDE SEQUENCE [LARGE SCALE GENOMIC DNA]</scope>
    <source>
        <strain evidence="3">CQN31</strain>
    </source>
</reference>
<dbReference type="EMBL" id="QGNA01000001">
    <property type="protein sequence ID" value="PWS39209.1"/>
    <property type="molecule type" value="Genomic_DNA"/>
</dbReference>
<dbReference type="InterPro" id="IPR013424">
    <property type="entry name" value="Ice-binding_C"/>
</dbReference>
<proteinExistence type="predicted"/>
<keyword evidence="3" id="KW-1185">Reference proteome</keyword>
<dbReference type="AlphaFoldDB" id="A0A317FMM3"/>
<accession>A0A317FMM3</accession>
<feature type="domain" description="Ice-binding protein C-terminal" evidence="1">
    <location>
        <begin position="216"/>
        <end position="239"/>
    </location>
</feature>